<protein>
    <submittedName>
        <fullName evidence="1">Uncharacterized protein</fullName>
    </submittedName>
</protein>
<organism evidence="1 2">
    <name type="scientific">Pluteus cervinus</name>
    <dbReference type="NCBI Taxonomy" id="181527"/>
    <lineage>
        <taxon>Eukaryota</taxon>
        <taxon>Fungi</taxon>
        <taxon>Dikarya</taxon>
        <taxon>Basidiomycota</taxon>
        <taxon>Agaricomycotina</taxon>
        <taxon>Agaricomycetes</taxon>
        <taxon>Agaricomycetidae</taxon>
        <taxon>Agaricales</taxon>
        <taxon>Pluteineae</taxon>
        <taxon>Pluteaceae</taxon>
        <taxon>Pluteus</taxon>
    </lineage>
</organism>
<dbReference type="EMBL" id="ML208332">
    <property type="protein sequence ID" value="TFK69331.1"/>
    <property type="molecule type" value="Genomic_DNA"/>
</dbReference>
<name>A0ACD3AVF3_9AGAR</name>
<accession>A0ACD3AVF3</accession>
<evidence type="ECO:0000313" key="2">
    <source>
        <dbReference type="Proteomes" id="UP000308600"/>
    </source>
</evidence>
<evidence type="ECO:0000313" key="1">
    <source>
        <dbReference type="EMBL" id="TFK69331.1"/>
    </source>
</evidence>
<dbReference type="Proteomes" id="UP000308600">
    <property type="component" value="Unassembled WGS sequence"/>
</dbReference>
<keyword evidence="2" id="KW-1185">Reference proteome</keyword>
<sequence length="563" mass="63043">MWSHFVIISLLTILSVTVAEVNFDQCLSDFRNQKFGHLEGGRDNQGNPVSNYSEATALTYFACLEFCGGDPEPYSWTVFSQQFSAWLLPWLALLSQLPLGARDILDNLGSVVLTVGSPTLAAYSLAITVMNGRWIAQHLMGTRSHNIKTVVRVLSRLQQAPLEIKEGPELISMLKLRENNGWWNEMLENLSFMHTWSIAAATSIAWVLIAYIFTVVDSFSPGDITQAVNANGQGIGSQWLFLLALVVGWLQLSPKCDAKRTEQAFEKANDKLYTESSQSGHPPKKLCRNSSRHAFRLRQDVDNELRRDEYRAPPVYNYMRVLPWTQQVLKVSAAYRTLEARRVAASAEEDPLIEGFASHPMIPDVVGLWDSGVLSRITVASAFSLILQWGTTGAALVVTMFTPTKGLGCRSVSFLAYAVTSTIIWAFLLLSSFLSHSVLQMYTSTKSISRRQQIERSLLKWFSILLRRLSKLLCICNSIWIVLFCCFQFTNFYDRCWCNSSVIGLGAANAYNVMDFTDQDKKLMRQAWIGGVVLGVGSAGIYATFITLQLNPPMPSDRKSEED</sequence>
<reference evidence="1 2" key="1">
    <citation type="journal article" date="2019" name="Nat. Ecol. Evol.">
        <title>Megaphylogeny resolves global patterns of mushroom evolution.</title>
        <authorList>
            <person name="Varga T."/>
            <person name="Krizsan K."/>
            <person name="Foldi C."/>
            <person name="Dima B."/>
            <person name="Sanchez-Garcia M."/>
            <person name="Sanchez-Ramirez S."/>
            <person name="Szollosi G.J."/>
            <person name="Szarkandi J.G."/>
            <person name="Papp V."/>
            <person name="Albert L."/>
            <person name="Andreopoulos W."/>
            <person name="Angelini C."/>
            <person name="Antonin V."/>
            <person name="Barry K.W."/>
            <person name="Bougher N.L."/>
            <person name="Buchanan P."/>
            <person name="Buyck B."/>
            <person name="Bense V."/>
            <person name="Catcheside P."/>
            <person name="Chovatia M."/>
            <person name="Cooper J."/>
            <person name="Damon W."/>
            <person name="Desjardin D."/>
            <person name="Finy P."/>
            <person name="Geml J."/>
            <person name="Haridas S."/>
            <person name="Hughes K."/>
            <person name="Justo A."/>
            <person name="Karasinski D."/>
            <person name="Kautmanova I."/>
            <person name="Kiss B."/>
            <person name="Kocsube S."/>
            <person name="Kotiranta H."/>
            <person name="LaButti K.M."/>
            <person name="Lechner B.E."/>
            <person name="Liimatainen K."/>
            <person name="Lipzen A."/>
            <person name="Lukacs Z."/>
            <person name="Mihaltcheva S."/>
            <person name="Morgado L.N."/>
            <person name="Niskanen T."/>
            <person name="Noordeloos M.E."/>
            <person name="Ohm R.A."/>
            <person name="Ortiz-Santana B."/>
            <person name="Ovrebo C."/>
            <person name="Racz N."/>
            <person name="Riley R."/>
            <person name="Savchenko A."/>
            <person name="Shiryaev A."/>
            <person name="Soop K."/>
            <person name="Spirin V."/>
            <person name="Szebenyi C."/>
            <person name="Tomsovsky M."/>
            <person name="Tulloss R.E."/>
            <person name="Uehling J."/>
            <person name="Grigoriev I.V."/>
            <person name="Vagvolgyi C."/>
            <person name="Papp T."/>
            <person name="Martin F.M."/>
            <person name="Miettinen O."/>
            <person name="Hibbett D.S."/>
            <person name="Nagy L.G."/>
        </authorList>
    </citation>
    <scope>NUCLEOTIDE SEQUENCE [LARGE SCALE GENOMIC DNA]</scope>
    <source>
        <strain evidence="1 2">NL-1719</strain>
    </source>
</reference>
<proteinExistence type="predicted"/>
<gene>
    <name evidence="1" type="ORF">BDN72DRAFT_615889</name>
</gene>